<dbReference type="Proteomes" id="UP001456307">
    <property type="component" value="Unassembled WGS sequence"/>
</dbReference>
<accession>A0ABV0I3A3</accession>
<organism evidence="1 2">
    <name type="scientific">Limosilactobacillus allomucosae</name>
    <dbReference type="NCBI Taxonomy" id="3142938"/>
    <lineage>
        <taxon>Bacteria</taxon>
        <taxon>Bacillati</taxon>
        <taxon>Bacillota</taxon>
        <taxon>Bacilli</taxon>
        <taxon>Lactobacillales</taxon>
        <taxon>Lactobacillaceae</taxon>
        <taxon>Limosilactobacillus</taxon>
    </lineage>
</organism>
<comment type="caution">
    <text evidence="1">The sequence shown here is derived from an EMBL/GenBank/DDBJ whole genome shotgun (WGS) entry which is preliminary data.</text>
</comment>
<dbReference type="EMBL" id="JBCNVT010000001">
    <property type="protein sequence ID" value="MEO5285640.1"/>
    <property type="molecule type" value="Genomic_DNA"/>
</dbReference>
<evidence type="ECO:0000313" key="1">
    <source>
        <dbReference type="EMBL" id="MEO5285640.1"/>
    </source>
</evidence>
<name>A0ABV0I3A3_9LACO</name>
<reference evidence="1 2" key="1">
    <citation type="submission" date="2024-04" db="EMBL/GenBank/DDBJ databases">
        <title>Limosilactobacillus allomucosae sp. nov., a novel species isolated from wild boar faecal samples as potential probiotics for domestic pigs.</title>
        <authorList>
            <person name="Chen B."/>
        </authorList>
    </citation>
    <scope>NUCLEOTIDE SEQUENCE [LARGE SCALE GENOMIC DNA]</scope>
    <source>
        <strain evidence="1 2">WILCCON 0055</strain>
    </source>
</reference>
<dbReference type="RefSeq" id="WP_347952929.1">
    <property type="nucleotide sequence ID" value="NZ_JBCNVR010000001.1"/>
</dbReference>
<sequence>MENIDLNTSLTPLEKAHTYDRVLGFKLGTTDPELWHQGDPSASETEVKKELRQKEEFDQYREILKTWVQYFNRMDQKTTGELKALLDEYGMDALKKQITRYADIGAMGMEPSKILDLIEQ</sequence>
<protein>
    <submittedName>
        <fullName evidence="1">Uncharacterized protein</fullName>
    </submittedName>
</protein>
<proteinExistence type="predicted"/>
<gene>
    <name evidence="1" type="ORF">AAVZ08_03305</name>
</gene>
<evidence type="ECO:0000313" key="2">
    <source>
        <dbReference type="Proteomes" id="UP001456307"/>
    </source>
</evidence>
<keyword evidence="2" id="KW-1185">Reference proteome</keyword>